<evidence type="ECO:0000259" key="1">
    <source>
        <dbReference type="Pfam" id="PF00856"/>
    </source>
</evidence>
<keyword evidence="3" id="KW-1185">Reference proteome</keyword>
<dbReference type="InterPro" id="IPR051760">
    <property type="entry name" value="KMT5A"/>
</dbReference>
<dbReference type="AlphaFoldDB" id="A0ABD3WAA8"/>
<dbReference type="SUPFAM" id="SSF82199">
    <property type="entry name" value="SET domain"/>
    <property type="match status" value="1"/>
</dbReference>
<feature type="domain" description="SET" evidence="1">
    <location>
        <begin position="2"/>
        <end position="52"/>
    </location>
</feature>
<dbReference type="Gene3D" id="2.170.270.10">
    <property type="entry name" value="SET domain"/>
    <property type="match status" value="1"/>
</dbReference>
<proteinExistence type="predicted"/>
<sequence length="59" mass="7313">NGVFTTKQFSRGDFLLEYAGERINSEEAEKREQSYRRKQRKETYNRCYMYTFKFNQKLQ</sequence>
<dbReference type="PANTHER" id="PTHR46167">
    <property type="entry name" value="N-LYSINE METHYLTRANSFERASE KMT5A"/>
    <property type="match status" value="1"/>
</dbReference>
<dbReference type="Proteomes" id="UP001634394">
    <property type="component" value="Unassembled WGS sequence"/>
</dbReference>
<dbReference type="Pfam" id="PF00856">
    <property type="entry name" value="SET"/>
    <property type="match status" value="1"/>
</dbReference>
<evidence type="ECO:0000313" key="2">
    <source>
        <dbReference type="EMBL" id="KAL3870153.1"/>
    </source>
</evidence>
<dbReference type="InterPro" id="IPR046341">
    <property type="entry name" value="SET_dom_sf"/>
</dbReference>
<gene>
    <name evidence="2" type="ORF">ACJMK2_038236</name>
</gene>
<evidence type="ECO:0000313" key="3">
    <source>
        <dbReference type="Proteomes" id="UP001634394"/>
    </source>
</evidence>
<feature type="non-terminal residue" evidence="2">
    <location>
        <position position="59"/>
    </location>
</feature>
<feature type="non-terminal residue" evidence="2">
    <location>
        <position position="1"/>
    </location>
</feature>
<accession>A0ABD3WAA8</accession>
<organism evidence="2 3">
    <name type="scientific">Sinanodonta woodiana</name>
    <name type="common">Chinese pond mussel</name>
    <name type="synonym">Anodonta woodiana</name>
    <dbReference type="NCBI Taxonomy" id="1069815"/>
    <lineage>
        <taxon>Eukaryota</taxon>
        <taxon>Metazoa</taxon>
        <taxon>Spiralia</taxon>
        <taxon>Lophotrochozoa</taxon>
        <taxon>Mollusca</taxon>
        <taxon>Bivalvia</taxon>
        <taxon>Autobranchia</taxon>
        <taxon>Heteroconchia</taxon>
        <taxon>Palaeoheterodonta</taxon>
        <taxon>Unionida</taxon>
        <taxon>Unionoidea</taxon>
        <taxon>Unionidae</taxon>
        <taxon>Unioninae</taxon>
        <taxon>Sinanodonta</taxon>
    </lineage>
</organism>
<comment type="caution">
    <text evidence="2">The sequence shown here is derived from an EMBL/GenBank/DDBJ whole genome shotgun (WGS) entry which is preliminary data.</text>
</comment>
<protein>
    <recommendedName>
        <fullName evidence="1">SET domain-containing protein</fullName>
    </recommendedName>
</protein>
<reference evidence="2 3" key="1">
    <citation type="submission" date="2024-11" db="EMBL/GenBank/DDBJ databases">
        <title>Chromosome-level genome assembly of the freshwater bivalve Anodonta woodiana.</title>
        <authorList>
            <person name="Chen X."/>
        </authorList>
    </citation>
    <scope>NUCLEOTIDE SEQUENCE [LARGE SCALE GENOMIC DNA]</scope>
    <source>
        <strain evidence="2">MN2024</strain>
        <tissue evidence="2">Gills</tissue>
    </source>
</reference>
<dbReference type="InterPro" id="IPR001214">
    <property type="entry name" value="SET_dom"/>
</dbReference>
<name>A0ABD3WAA8_SINWO</name>
<dbReference type="EMBL" id="JBJQND010000007">
    <property type="protein sequence ID" value="KAL3870153.1"/>
    <property type="molecule type" value="Genomic_DNA"/>
</dbReference>
<dbReference type="PANTHER" id="PTHR46167:SF1">
    <property type="entry name" value="N-LYSINE METHYLTRANSFERASE KMT5A"/>
    <property type="match status" value="1"/>
</dbReference>